<evidence type="ECO:0000313" key="2">
    <source>
        <dbReference type="EMBL" id="THG14195.1"/>
    </source>
</evidence>
<name>A0A4S4EEN1_CAMSN</name>
<dbReference type="Proteomes" id="UP000306102">
    <property type="component" value="Unassembled WGS sequence"/>
</dbReference>
<keyword evidence="3" id="KW-1185">Reference proteome</keyword>
<reference evidence="2 3" key="1">
    <citation type="journal article" date="2018" name="Proc. Natl. Acad. Sci. U.S.A.">
        <title>Draft genome sequence of Camellia sinensis var. sinensis provides insights into the evolution of the tea genome and tea quality.</title>
        <authorList>
            <person name="Wei C."/>
            <person name="Yang H."/>
            <person name="Wang S."/>
            <person name="Zhao J."/>
            <person name="Liu C."/>
            <person name="Gao L."/>
            <person name="Xia E."/>
            <person name="Lu Y."/>
            <person name="Tai Y."/>
            <person name="She G."/>
            <person name="Sun J."/>
            <person name="Cao H."/>
            <person name="Tong W."/>
            <person name="Gao Q."/>
            <person name="Li Y."/>
            <person name="Deng W."/>
            <person name="Jiang X."/>
            <person name="Wang W."/>
            <person name="Chen Q."/>
            <person name="Zhang S."/>
            <person name="Li H."/>
            <person name="Wu J."/>
            <person name="Wang P."/>
            <person name="Li P."/>
            <person name="Shi C."/>
            <person name="Zheng F."/>
            <person name="Jian J."/>
            <person name="Huang B."/>
            <person name="Shan D."/>
            <person name="Shi M."/>
            <person name="Fang C."/>
            <person name="Yue Y."/>
            <person name="Li F."/>
            <person name="Li D."/>
            <person name="Wei S."/>
            <person name="Han B."/>
            <person name="Jiang C."/>
            <person name="Yin Y."/>
            <person name="Xia T."/>
            <person name="Zhang Z."/>
            <person name="Bennetzen J.L."/>
            <person name="Zhao S."/>
            <person name="Wan X."/>
        </authorList>
    </citation>
    <scope>NUCLEOTIDE SEQUENCE [LARGE SCALE GENOMIC DNA]</scope>
    <source>
        <strain evidence="3">cv. Shuchazao</strain>
        <tissue evidence="2">Leaf</tissue>
    </source>
</reference>
<comment type="caution">
    <text evidence="2">The sequence shown here is derived from an EMBL/GenBank/DDBJ whole genome shotgun (WGS) entry which is preliminary data.</text>
</comment>
<proteinExistence type="predicted"/>
<evidence type="ECO:0000313" key="3">
    <source>
        <dbReference type="Proteomes" id="UP000306102"/>
    </source>
</evidence>
<dbReference type="PANTHER" id="PTHR12459">
    <property type="entry name" value="TRANSMEMBRANE PROTEIN 135-RELATED"/>
    <property type="match status" value="1"/>
</dbReference>
<organism evidence="2 3">
    <name type="scientific">Camellia sinensis var. sinensis</name>
    <name type="common">China tea</name>
    <dbReference type="NCBI Taxonomy" id="542762"/>
    <lineage>
        <taxon>Eukaryota</taxon>
        <taxon>Viridiplantae</taxon>
        <taxon>Streptophyta</taxon>
        <taxon>Embryophyta</taxon>
        <taxon>Tracheophyta</taxon>
        <taxon>Spermatophyta</taxon>
        <taxon>Magnoliopsida</taxon>
        <taxon>eudicotyledons</taxon>
        <taxon>Gunneridae</taxon>
        <taxon>Pentapetalae</taxon>
        <taxon>asterids</taxon>
        <taxon>Ericales</taxon>
        <taxon>Theaceae</taxon>
        <taxon>Camellia</taxon>
    </lineage>
</organism>
<gene>
    <name evidence="2" type="ORF">TEA_021134</name>
</gene>
<accession>A0A4S4EEN1</accession>
<feature type="region of interest" description="Disordered" evidence="1">
    <location>
        <begin position="1"/>
        <end position="33"/>
    </location>
</feature>
<feature type="compositionally biased region" description="Low complexity" evidence="1">
    <location>
        <begin position="1"/>
        <end position="11"/>
    </location>
</feature>
<dbReference type="EMBL" id="SDRB02005497">
    <property type="protein sequence ID" value="THG14195.1"/>
    <property type="molecule type" value="Genomic_DNA"/>
</dbReference>
<evidence type="ECO:0000256" key="1">
    <source>
        <dbReference type="SAM" id="MobiDB-lite"/>
    </source>
</evidence>
<dbReference type="PANTHER" id="PTHR12459:SF6">
    <property type="entry name" value="GB|AAD46013.1"/>
    <property type="match status" value="1"/>
</dbReference>
<dbReference type="InterPro" id="IPR026749">
    <property type="entry name" value="Tmem135"/>
</dbReference>
<protein>
    <submittedName>
        <fullName evidence="2">Uncharacterized protein</fullName>
    </submittedName>
</protein>
<sequence length="159" mass="17682">MSISTTSSFSSPPSPPQPNDTSDGTAERRLREAEDRLREAIEELQRRQRRARRVQPPCDHADESCVANAIGNLCQSFLLSYGVRVGIGILLRAFKLARGQSYSSLLDLKVRYPIPSKTKGPVRVSSNGVKQPTKQLGVRFESVLHPIPEASWAGDYYKI</sequence>
<dbReference type="AlphaFoldDB" id="A0A4S4EEN1"/>